<keyword evidence="3" id="KW-1185">Reference proteome</keyword>
<gene>
    <name evidence="2" type="primary">sulA</name>
    <name evidence="2" type="ORF">OPDIPICF_02338</name>
</gene>
<dbReference type="InterPro" id="IPR017166">
    <property type="entry name" value="UCP037290"/>
</dbReference>
<dbReference type="Proteomes" id="UP000441399">
    <property type="component" value="Unassembled WGS sequence"/>
</dbReference>
<accession>A0A5S9QNW7</accession>
<feature type="region of interest" description="Disordered" evidence="1">
    <location>
        <begin position="237"/>
        <end position="256"/>
    </location>
</feature>
<evidence type="ECO:0000313" key="2">
    <source>
        <dbReference type="EMBL" id="CAA0119912.1"/>
    </source>
</evidence>
<dbReference type="InterPro" id="IPR027417">
    <property type="entry name" value="P-loop_NTPase"/>
</dbReference>
<evidence type="ECO:0000256" key="1">
    <source>
        <dbReference type="SAM" id="MobiDB-lite"/>
    </source>
</evidence>
<organism evidence="2 3">
    <name type="scientific">BD1-7 clade bacterium</name>
    <dbReference type="NCBI Taxonomy" id="2029982"/>
    <lineage>
        <taxon>Bacteria</taxon>
        <taxon>Pseudomonadati</taxon>
        <taxon>Pseudomonadota</taxon>
        <taxon>Gammaproteobacteria</taxon>
        <taxon>Cellvibrionales</taxon>
        <taxon>Spongiibacteraceae</taxon>
        <taxon>BD1-7 clade</taxon>
    </lineage>
</organism>
<name>A0A5S9QNW7_9GAMM</name>
<dbReference type="EMBL" id="CACSIO010000034">
    <property type="protein sequence ID" value="CAA0119912.1"/>
    <property type="molecule type" value="Genomic_DNA"/>
</dbReference>
<proteinExistence type="predicted"/>
<dbReference type="Gene3D" id="3.40.50.300">
    <property type="entry name" value="P-loop containing nucleotide triphosphate hydrolases"/>
    <property type="match status" value="1"/>
</dbReference>
<dbReference type="NCBIfam" id="NF033429">
    <property type="entry name" value="ImuA_translesion"/>
    <property type="match status" value="1"/>
</dbReference>
<dbReference type="SUPFAM" id="SSF52540">
    <property type="entry name" value="P-loop containing nucleoside triphosphate hydrolases"/>
    <property type="match status" value="1"/>
</dbReference>
<reference evidence="2 3" key="1">
    <citation type="submission" date="2019-11" db="EMBL/GenBank/DDBJ databases">
        <authorList>
            <person name="Holert J."/>
        </authorList>
    </citation>
    <scope>NUCLEOTIDE SEQUENCE [LARGE SCALE GENOMIC DNA]</scope>
    <source>
        <strain evidence="2">SB11_3</strain>
    </source>
</reference>
<evidence type="ECO:0000313" key="3">
    <source>
        <dbReference type="Proteomes" id="UP000441399"/>
    </source>
</evidence>
<dbReference type="OrthoDB" id="9811176at2"/>
<sequence length="256" mass="28731">MDTELETLINQQPNLWRATNHGEQSSNNIAALDSQHDSLNKALHAGGWPLGCNNELYLPFEGIGELRLLMPALRHGNTDSNGYIFWIAPPFLPFAPVLAQQHIDLKKLIIVNAETTADTLWATEQAMLSGSCNTVFSWFGQAPLGMRELRRLQLAARKHNCWHVLFRHQRCANQVSASSLRMSVNADKTGQLDLHILKQPGGWSGQELRVSVSPHYEQWQRLPVDLLPFHTHQNLPNIGDNPPPQASSVHPIENKI</sequence>
<dbReference type="AlphaFoldDB" id="A0A5S9QNW7"/>
<dbReference type="PIRSF" id="PIRSF037290">
    <property type="entry name" value="UCP037290"/>
    <property type="match status" value="1"/>
</dbReference>
<dbReference type="InterPro" id="IPR047610">
    <property type="entry name" value="ImuA_translesion"/>
</dbReference>
<protein>
    <submittedName>
        <fullName evidence="2">Cell division inhibitor SulA</fullName>
    </submittedName>
</protein>